<evidence type="ECO:0000313" key="3">
    <source>
        <dbReference type="Proteomes" id="UP000549616"/>
    </source>
</evidence>
<proteinExistence type="predicted"/>
<feature type="compositionally biased region" description="Basic and acidic residues" evidence="1">
    <location>
        <begin position="17"/>
        <end position="29"/>
    </location>
</feature>
<dbReference type="EMBL" id="JACCFK010000002">
    <property type="protein sequence ID" value="NYI91924.1"/>
    <property type="molecule type" value="Genomic_DNA"/>
</dbReference>
<gene>
    <name evidence="2" type="ORF">HNR02_005299</name>
</gene>
<evidence type="ECO:0000256" key="1">
    <source>
        <dbReference type="SAM" id="MobiDB-lite"/>
    </source>
</evidence>
<organism evidence="2 3">
    <name type="scientific">Amycolatopsis endophytica</name>
    <dbReference type="NCBI Taxonomy" id="860233"/>
    <lineage>
        <taxon>Bacteria</taxon>
        <taxon>Bacillati</taxon>
        <taxon>Actinomycetota</taxon>
        <taxon>Actinomycetes</taxon>
        <taxon>Pseudonocardiales</taxon>
        <taxon>Pseudonocardiaceae</taxon>
        <taxon>Amycolatopsis</taxon>
    </lineage>
</organism>
<feature type="region of interest" description="Disordered" evidence="1">
    <location>
        <begin position="1"/>
        <end position="29"/>
    </location>
</feature>
<reference evidence="2 3" key="1">
    <citation type="submission" date="2020-07" db="EMBL/GenBank/DDBJ databases">
        <title>Sequencing the genomes of 1000 actinobacteria strains.</title>
        <authorList>
            <person name="Klenk H.-P."/>
        </authorList>
    </citation>
    <scope>NUCLEOTIDE SEQUENCE [LARGE SCALE GENOMIC DNA]</scope>
    <source>
        <strain evidence="2 3">DSM 104006</strain>
    </source>
</reference>
<name>A0A853BB01_9PSEU</name>
<accession>A0A853BB01</accession>
<dbReference type="Proteomes" id="UP000549616">
    <property type="component" value="Unassembled WGS sequence"/>
</dbReference>
<comment type="caution">
    <text evidence="2">The sequence shown here is derived from an EMBL/GenBank/DDBJ whole genome shotgun (WGS) entry which is preliminary data.</text>
</comment>
<protein>
    <submittedName>
        <fullName evidence="2">Uncharacterized protein</fullName>
    </submittedName>
</protein>
<dbReference type="AlphaFoldDB" id="A0A853BB01"/>
<sequence length="29" mass="2714">MAGGAGPVVVGAGCEPDPVHRGLGPERAG</sequence>
<keyword evidence="3" id="KW-1185">Reference proteome</keyword>
<evidence type="ECO:0000313" key="2">
    <source>
        <dbReference type="EMBL" id="NYI91924.1"/>
    </source>
</evidence>